<evidence type="ECO:0000313" key="1">
    <source>
        <dbReference type="EMBL" id="KAA0680850.1"/>
    </source>
</evidence>
<organism evidence="1 2">
    <name type="scientific">Azospirillum brasilense</name>
    <dbReference type="NCBI Taxonomy" id="192"/>
    <lineage>
        <taxon>Bacteria</taxon>
        <taxon>Pseudomonadati</taxon>
        <taxon>Pseudomonadota</taxon>
        <taxon>Alphaproteobacteria</taxon>
        <taxon>Rhodospirillales</taxon>
        <taxon>Azospirillaceae</taxon>
        <taxon>Azospirillum</taxon>
    </lineage>
</organism>
<dbReference type="EMBL" id="QOKV01000018">
    <property type="protein sequence ID" value="KAA0680850.1"/>
    <property type="molecule type" value="Genomic_DNA"/>
</dbReference>
<comment type="caution">
    <text evidence="1">The sequence shown here is derived from an EMBL/GenBank/DDBJ whole genome shotgun (WGS) entry which is preliminary data.</text>
</comment>
<protein>
    <submittedName>
        <fullName evidence="1">Uncharacterized protein</fullName>
    </submittedName>
</protein>
<dbReference type="Proteomes" id="UP000476837">
    <property type="component" value="Unassembled WGS sequence"/>
</dbReference>
<name>A0A6L3AUU1_AZOBR</name>
<gene>
    <name evidence="1" type="ORF">DS837_23285</name>
</gene>
<proteinExistence type="predicted"/>
<sequence>MNAGDERYVQRDEEREAGRRLNELGFKSENFDSAISMLAQADVNEHMKENEKLLDKIKSGSAP</sequence>
<dbReference type="AlphaFoldDB" id="A0A6L3AUU1"/>
<reference evidence="1 2" key="1">
    <citation type="submission" date="2018-07" db="EMBL/GenBank/DDBJ databases">
        <title>Genome sequence of Roseomonas fauriae ATCC 49958.</title>
        <authorList>
            <person name="Sant'Anna F.H."/>
            <person name="Baldani J.I."/>
            <person name="Zilli J.E."/>
            <person name="Reis V.M."/>
            <person name="Hartmann A."/>
            <person name="Cruz L."/>
            <person name="de Souza E.M."/>
            <person name="de Oliveira Pedrosa F."/>
            <person name="Passaglia L.M.P."/>
        </authorList>
    </citation>
    <scope>NUCLEOTIDE SEQUENCE [LARGE SCALE GENOMIC DNA]</scope>
    <source>
        <strain evidence="1 2">ATCC 49958</strain>
    </source>
</reference>
<evidence type="ECO:0000313" key="2">
    <source>
        <dbReference type="Proteomes" id="UP000476837"/>
    </source>
</evidence>
<accession>A0A6L3AUU1</accession>